<dbReference type="InterPro" id="IPR011652">
    <property type="entry name" value="MORN_2"/>
</dbReference>
<dbReference type="EMBL" id="QUNI01000009">
    <property type="protein sequence ID" value="REG96467.1"/>
    <property type="molecule type" value="Genomic_DNA"/>
</dbReference>
<dbReference type="PROSITE" id="PS51257">
    <property type="entry name" value="PROKAR_LIPOPROTEIN"/>
    <property type="match status" value="1"/>
</dbReference>
<name>A0A3E0EDY9_9FLAO</name>
<dbReference type="RefSeq" id="WP_115814064.1">
    <property type="nucleotide sequence ID" value="NZ_QUNI01000009.1"/>
</dbReference>
<dbReference type="OrthoDB" id="8536728at2"/>
<accession>A0A3E0EDY9</accession>
<dbReference type="Pfam" id="PF07661">
    <property type="entry name" value="MORN_2"/>
    <property type="match status" value="1"/>
</dbReference>
<gene>
    <name evidence="1" type="ORF">C8P67_109115</name>
</gene>
<sequence length="140" mass="16572">MKNLFIILCLTLSFIGCKTASINQKENKKRIGLWIEEYSIDSTKYKSVGKYNNDDPVKKWRYYTNGKISKKEIYRKNKCITTHYNPNGTIQSKGKTKLVVTGPEIHWFYYGEWKYFDENGNLISTRKYENGEFISEQKIK</sequence>
<evidence type="ECO:0000313" key="1">
    <source>
        <dbReference type="EMBL" id="REG96467.1"/>
    </source>
</evidence>
<protein>
    <submittedName>
        <fullName evidence="1">MORN repeat protein</fullName>
    </submittedName>
</protein>
<organism evidence="1 2">
    <name type="scientific">Flavobacterium aquicola</name>
    <dbReference type="NCBI Taxonomy" id="1682742"/>
    <lineage>
        <taxon>Bacteria</taxon>
        <taxon>Pseudomonadati</taxon>
        <taxon>Bacteroidota</taxon>
        <taxon>Flavobacteriia</taxon>
        <taxon>Flavobacteriales</taxon>
        <taxon>Flavobacteriaceae</taxon>
        <taxon>Flavobacterium</taxon>
    </lineage>
</organism>
<dbReference type="AlphaFoldDB" id="A0A3E0EDY9"/>
<evidence type="ECO:0000313" key="2">
    <source>
        <dbReference type="Proteomes" id="UP000257136"/>
    </source>
</evidence>
<proteinExistence type="predicted"/>
<dbReference type="Proteomes" id="UP000257136">
    <property type="component" value="Unassembled WGS sequence"/>
</dbReference>
<keyword evidence="2" id="KW-1185">Reference proteome</keyword>
<dbReference type="Gene3D" id="3.90.930.1">
    <property type="match status" value="1"/>
</dbReference>
<comment type="caution">
    <text evidence="1">The sequence shown here is derived from an EMBL/GenBank/DDBJ whole genome shotgun (WGS) entry which is preliminary data.</text>
</comment>
<reference evidence="1 2" key="1">
    <citation type="submission" date="2018-08" db="EMBL/GenBank/DDBJ databases">
        <title>Genomic Encyclopedia of Archaeal and Bacterial Type Strains, Phase II (KMG-II): from individual species to whole genera.</title>
        <authorList>
            <person name="Goeker M."/>
        </authorList>
    </citation>
    <scope>NUCLEOTIDE SEQUENCE [LARGE SCALE GENOMIC DNA]</scope>
    <source>
        <strain evidence="1 2">DSM 100880</strain>
    </source>
</reference>